<gene>
    <name evidence="2" type="primary">cyaB</name>
    <name evidence="2" type="ORF">EYH13_04940</name>
</gene>
<dbReference type="SMART" id="SM01118">
    <property type="entry name" value="CYTH"/>
    <property type="match status" value="1"/>
</dbReference>
<dbReference type="CDD" id="cd07890">
    <property type="entry name" value="CYTH-like_AC_IV-like"/>
    <property type="match status" value="1"/>
</dbReference>
<dbReference type="PANTHER" id="PTHR21028">
    <property type="entry name" value="SI:CH211-156B7.4"/>
    <property type="match status" value="1"/>
</dbReference>
<reference evidence="2" key="1">
    <citation type="journal article" date="2020" name="ISME J.">
        <title>Gammaproteobacteria mediating utilization of methyl-, sulfur- and petroleum organic compounds in deep ocean hydrothermal plumes.</title>
        <authorList>
            <person name="Zhou Z."/>
            <person name="Liu Y."/>
            <person name="Pan J."/>
            <person name="Cron B.R."/>
            <person name="Toner B.M."/>
            <person name="Anantharaman K."/>
            <person name="Breier J.A."/>
            <person name="Dick G.J."/>
            <person name="Li M."/>
        </authorList>
    </citation>
    <scope>NUCLEOTIDE SEQUENCE</scope>
    <source>
        <strain evidence="2">SZUA-1451</strain>
    </source>
</reference>
<dbReference type="PANTHER" id="PTHR21028:SF2">
    <property type="entry name" value="CYTH DOMAIN-CONTAINING PROTEIN"/>
    <property type="match status" value="1"/>
</dbReference>
<dbReference type="NCBIfam" id="TIGR00318">
    <property type="entry name" value="cyaB"/>
    <property type="match status" value="1"/>
</dbReference>
<protein>
    <submittedName>
        <fullName evidence="2">Class IV adenylate cyclase</fullName>
    </submittedName>
</protein>
<dbReference type="Gene3D" id="2.40.320.10">
    <property type="entry name" value="Hypothetical Protein Pfu-838710-001"/>
    <property type="match status" value="1"/>
</dbReference>
<evidence type="ECO:0000259" key="1">
    <source>
        <dbReference type="PROSITE" id="PS51707"/>
    </source>
</evidence>
<sequence length="174" mass="21077">MGTEVEIKFRVNLHEMRKKIEALGAEFKGEEIQEDLYFSISPRRLLRVRRIVNLNEVILGYKDIRDEKNEEFDEIEVKVEDFEKIRDILKRLGFKEDVWVKKHRYIYKLGDVTFELNHVEDLGDFLDIEVISDNAEKAKKRIWEIARQLGLRKEEVEQRLYHEMLKALRWPQFL</sequence>
<name>A0A833E169_9EURY</name>
<proteinExistence type="predicted"/>
<dbReference type="Proteomes" id="UP000649326">
    <property type="component" value="Unassembled WGS sequence"/>
</dbReference>
<accession>A0A833E169</accession>
<dbReference type="InterPro" id="IPR008173">
    <property type="entry name" value="Adenylyl_cyclase_CyaB"/>
</dbReference>
<dbReference type="InterPro" id="IPR023577">
    <property type="entry name" value="CYTH_domain"/>
</dbReference>
<feature type="domain" description="CYTH" evidence="1">
    <location>
        <begin position="2"/>
        <end position="167"/>
    </location>
</feature>
<dbReference type="AlphaFoldDB" id="A0A833E169"/>
<dbReference type="InterPro" id="IPR033469">
    <property type="entry name" value="CYTH-like_dom_sf"/>
</dbReference>
<dbReference type="Pfam" id="PF01928">
    <property type="entry name" value="CYTH"/>
    <property type="match status" value="1"/>
</dbReference>
<organism evidence="2 3">
    <name type="scientific">Thermococcus paralvinellae</name>
    <dbReference type="NCBI Taxonomy" id="582419"/>
    <lineage>
        <taxon>Archaea</taxon>
        <taxon>Methanobacteriati</taxon>
        <taxon>Methanobacteriota</taxon>
        <taxon>Thermococci</taxon>
        <taxon>Thermococcales</taxon>
        <taxon>Thermococcaceae</taxon>
        <taxon>Thermococcus</taxon>
    </lineage>
</organism>
<comment type="caution">
    <text evidence="2">The sequence shown here is derived from an EMBL/GenBank/DDBJ whole genome shotgun (WGS) entry which is preliminary data.</text>
</comment>
<evidence type="ECO:0000313" key="2">
    <source>
        <dbReference type="EMBL" id="HIP75464.1"/>
    </source>
</evidence>
<evidence type="ECO:0000313" key="3">
    <source>
        <dbReference type="Proteomes" id="UP000649326"/>
    </source>
</evidence>
<dbReference type="SUPFAM" id="SSF55154">
    <property type="entry name" value="CYTH-like phosphatases"/>
    <property type="match status" value="1"/>
</dbReference>
<dbReference type="EMBL" id="DQUG01000199">
    <property type="protein sequence ID" value="HIP75464.1"/>
    <property type="molecule type" value="Genomic_DNA"/>
</dbReference>
<dbReference type="PROSITE" id="PS51707">
    <property type="entry name" value="CYTH"/>
    <property type="match status" value="1"/>
</dbReference>